<evidence type="ECO:0000256" key="4">
    <source>
        <dbReference type="ARBA" id="ARBA00022989"/>
    </source>
</evidence>
<evidence type="ECO:0000313" key="11">
    <source>
        <dbReference type="Proteomes" id="UP001069145"/>
    </source>
</evidence>
<dbReference type="Proteomes" id="UP000594771">
    <property type="component" value="Chromosome"/>
</dbReference>
<evidence type="ECO:0000256" key="5">
    <source>
        <dbReference type="ARBA" id="ARBA00023136"/>
    </source>
</evidence>
<comment type="subcellular location">
    <subcellularLocation>
        <location evidence="1">Membrane</location>
        <topology evidence="1">Multi-pass membrane protein</topology>
    </subcellularLocation>
</comment>
<feature type="transmembrane region" description="Helical" evidence="6">
    <location>
        <begin position="345"/>
        <end position="364"/>
    </location>
</feature>
<feature type="transmembrane region" description="Helical" evidence="6">
    <location>
        <begin position="72"/>
        <end position="96"/>
    </location>
</feature>
<organism evidence="9 10">
    <name type="scientific">Aerococcus urinae</name>
    <dbReference type="NCBI Taxonomy" id="1376"/>
    <lineage>
        <taxon>Bacteria</taxon>
        <taxon>Bacillati</taxon>
        <taxon>Bacillota</taxon>
        <taxon>Bacilli</taxon>
        <taxon>Lactobacillales</taxon>
        <taxon>Aerococcaceae</taxon>
        <taxon>Aerococcus</taxon>
    </lineage>
</organism>
<evidence type="ECO:0000256" key="3">
    <source>
        <dbReference type="ARBA" id="ARBA00022692"/>
    </source>
</evidence>
<feature type="transmembrane region" description="Helical" evidence="6">
    <location>
        <begin position="251"/>
        <end position="269"/>
    </location>
</feature>
<accession>A0A0X8FG06</accession>
<dbReference type="AlphaFoldDB" id="A0A0X8FG06"/>
<sequence length="452" mass="49888">MLAIIALLMICTFVYFLLSQKLTVVGSLLIIPLVFGVGIALFTNSGLDAIFKWIYEGIFYSIDEVSGEIVSGVAPAVFLILFAIFYFNMMLDVGLFDPIIEFFIKEMRGDPLRVTILTVCSSIAVSSTGDTTTAVIILLAAFVDLYKQMEMRLPILALLIIGPNTILNMLPWGGPAAVISSALNIELMDLSFALFPGMAGGILYTICLAFYFGYKERQRLNFDKEAELDEDQKEKMLASIRNRRVDYKRPHLYWVNLLLTFTIIGLLILGYGHGSVLFLLGSIIGATINFGDSKVVMDRIREYVASAIAPPMATLGAGAFSGILYGSGMSQALAFGVVKAIPRFLGQHMALVYTLITIPGLVFLPQEAYYFGISSVMVNVMEQFGVTPLQTGVASMIPQAFGMISPIIPALYILTAQTQQTFFEYQKRYIKYLWPIFAIFCIIYILTGSLPV</sequence>
<feature type="transmembrane region" description="Helical" evidence="6">
    <location>
        <begin position="116"/>
        <end position="143"/>
    </location>
</feature>
<dbReference type="EMBL" id="CP065662">
    <property type="protein sequence ID" value="QPS01867.1"/>
    <property type="molecule type" value="Genomic_DNA"/>
</dbReference>
<evidence type="ECO:0000256" key="2">
    <source>
        <dbReference type="ARBA" id="ARBA00022448"/>
    </source>
</evidence>
<dbReference type="GO" id="GO:0055085">
    <property type="term" value="P:transmembrane transport"/>
    <property type="evidence" value="ECO:0007669"/>
    <property type="project" value="InterPro"/>
</dbReference>
<dbReference type="RefSeq" id="WP_060778858.1">
    <property type="nucleotide sequence ID" value="NZ_CAJHLF010000004.1"/>
</dbReference>
<feature type="domain" description="Citrate transporter-like" evidence="7">
    <location>
        <begin position="24"/>
        <end position="390"/>
    </location>
</feature>
<proteinExistence type="predicted"/>
<evidence type="ECO:0000313" key="10">
    <source>
        <dbReference type="Proteomes" id="UP000594771"/>
    </source>
</evidence>
<dbReference type="InterPro" id="IPR004680">
    <property type="entry name" value="Cit_transptr-like_dom"/>
</dbReference>
<dbReference type="GeneID" id="35767526"/>
<feature type="transmembrane region" description="Helical" evidence="6">
    <location>
        <begin position="155"/>
        <end position="173"/>
    </location>
</feature>
<feature type="transmembrane region" description="Helical" evidence="6">
    <location>
        <begin position="432"/>
        <end position="450"/>
    </location>
</feature>
<feature type="transmembrane region" description="Helical" evidence="6">
    <location>
        <begin position="29"/>
        <end position="51"/>
    </location>
</feature>
<reference evidence="8" key="2">
    <citation type="submission" date="2022-09" db="EMBL/GenBank/DDBJ databases">
        <title>Aerococcus urinae taxonomy study.</title>
        <authorList>
            <person name="Christensen J."/>
            <person name="Senneby E."/>
        </authorList>
    </citation>
    <scope>NUCLEOTIDE SEQUENCE</scope>
    <source>
        <strain evidence="8">NLD-066-U95</strain>
    </source>
</reference>
<evidence type="ECO:0000256" key="6">
    <source>
        <dbReference type="SAM" id="Phobius"/>
    </source>
</evidence>
<name>A0A0X8FG06_9LACT</name>
<dbReference type="Proteomes" id="UP001069145">
    <property type="component" value="Unassembled WGS sequence"/>
</dbReference>
<dbReference type="GO" id="GO:0016020">
    <property type="term" value="C:membrane"/>
    <property type="evidence" value="ECO:0007669"/>
    <property type="project" value="UniProtKB-SubCell"/>
</dbReference>
<keyword evidence="2" id="KW-0813">Transport</keyword>
<feature type="transmembrane region" description="Helical" evidence="6">
    <location>
        <begin position="193"/>
        <end position="214"/>
    </location>
</feature>
<protein>
    <submittedName>
        <fullName evidence="9">Citrate transporter</fullName>
    </submittedName>
    <submittedName>
        <fullName evidence="8">SLC13 family permease</fullName>
    </submittedName>
</protein>
<dbReference type="KEGG" id="aun:AWM73_08040"/>
<keyword evidence="11" id="KW-1185">Reference proteome</keyword>
<reference evidence="9 10" key="1">
    <citation type="submission" date="2020-12" db="EMBL/GenBank/DDBJ databases">
        <title>FDA dAtabase for Regulatory Grade micrObial Sequences (FDA-ARGOS): Supporting development and validation of Infectious Disease Dx tests.</title>
        <authorList>
            <person name="Sproer C."/>
            <person name="Gronow S."/>
            <person name="Severitt S."/>
            <person name="Schroder I."/>
            <person name="Tallon L."/>
            <person name="Sadzewicz L."/>
            <person name="Zhao X."/>
            <person name="Boylan J."/>
            <person name="Ott S."/>
            <person name="Bowen H."/>
            <person name="Vavikolanu K."/>
            <person name="Mehta A."/>
            <person name="Aluvathingal J."/>
            <person name="Nadendla S."/>
            <person name="Lowell S."/>
            <person name="Myers T."/>
            <person name="Yan Y."/>
            <person name="Sichtig H."/>
        </authorList>
    </citation>
    <scope>NUCLEOTIDE SEQUENCE [LARGE SCALE GENOMIC DNA]</scope>
    <source>
        <strain evidence="9 10">FDAARGOS_911</strain>
    </source>
</reference>
<evidence type="ECO:0000256" key="1">
    <source>
        <dbReference type="ARBA" id="ARBA00004141"/>
    </source>
</evidence>
<evidence type="ECO:0000313" key="8">
    <source>
        <dbReference type="EMBL" id="MCY3052924.1"/>
    </source>
</evidence>
<evidence type="ECO:0000259" key="7">
    <source>
        <dbReference type="Pfam" id="PF03600"/>
    </source>
</evidence>
<dbReference type="EMBL" id="JAOTML010000002">
    <property type="protein sequence ID" value="MCY3052924.1"/>
    <property type="molecule type" value="Genomic_DNA"/>
</dbReference>
<dbReference type="Pfam" id="PF03600">
    <property type="entry name" value="CitMHS"/>
    <property type="match status" value="1"/>
</dbReference>
<keyword evidence="3 6" id="KW-0812">Transmembrane</keyword>
<dbReference type="OrthoDB" id="5329450at2"/>
<keyword evidence="4 6" id="KW-1133">Transmembrane helix</keyword>
<keyword evidence="5 6" id="KW-0472">Membrane</keyword>
<evidence type="ECO:0000313" key="9">
    <source>
        <dbReference type="EMBL" id="QPS01867.1"/>
    </source>
</evidence>
<gene>
    <name evidence="9" type="ORF">I6G68_01975</name>
    <name evidence="8" type="ORF">ODY43_02885</name>
</gene>